<evidence type="ECO:0000256" key="2">
    <source>
        <dbReference type="ARBA" id="ARBA00022692"/>
    </source>
</evidence>
<dbReference type="Pfam" id="PF00664">
    <property type="entry name" value="ABC_membrane"/>
    <property type="match status" value="1"/>
</dbReference>
<proteinExistence type="predicted"/>
<keyword evidence="1" id="KW-0813">Transport</keyword>
<dbReference type="PANTHER" id="PTHR24223">
    <property type="entry name" value="ATP-BINDING CASSETTE SUB-FAMILY C"/>
    <property type="match status" value="1"/>
</dbReference>
<dbReference type="OrthoDB" id="6500128at2759"/>
<keyword evidence="4" id="KW-0067">ATP-binding</keyword>
<keyword evidence="2 7" id="KW-0812">Transmembrane</keyword>
<evidence type="ECO:0000259" key="8">
    <source>
        <dbReference type="PROSITE" id="PS50929"/>
    </source>
</evidence>
<dbReference type="PANTHER" id="PTHR24223:SF165">
    <property type="entry name" value="ABC TRANSPORTER C FAMILY MEMBER 15-RELATED"/>
    <property type="match status" value="1"/>
</dbReference>
<evidence type="ECO:0000256" key="4">
    <source>
        <dbReference type="ARBA" id="ARBA00022840"/>
    </source>
</evidence>
<dbReference type="Gene3D" id="1.20.1560.10">
    <property type="entry name" value="ABC transporter type 1, transmembrane domain"/>
    <property type="match status" value="1"/>
</dbReference>
<organism evidence="9 10">
    <name type="scientific">Coptis chinensis</name>
    <dbReference type="NCBI Taxonomy" id="261450"/>
    <lineage>
        <taxon>Eukaryota</taxon>
        <taxon>Viridiplantae</taxon>
        <taxon>Streptophyta</taxon>
        <taxon>Embryophyta</taxon>
        <taxon>Tracheophyta</taxon>
        <taxon>Spermatophyta</taxon>
        <taxon>Magnoliopsida</taxon>
        <taxon>Ranunculales</taxon>
        <taxon>Ranunculaceae</taxon>
        <taxon>Coptidoideae</taxon>
        <taxon>Coptis</taxon>
    </lineage>
</organism>
<evidence type="ECO:0000256" key="5">
    <source>
        <dbReference type="ARBA" id="ARBA00022989"/>
    </source>
</evidence>
<dbReference type="AlphaFoldDB" id="A0A835HSH8"/>
<evidence type="ECO:0000313" key="10">
    <source>
        <dbReference type="Proteomes" id="UP000631114"/>
    </source>
</evidence>
<evidence type="ECO:0000256" key="7">
    <source>
        <dbReference type="SAM" id="Phobius"/>
    </source>
</evidence>
<keyword evidence="6 7" id="KW-0472">Membrane</keyword>
<dbReference type="GO" id="GO:0005524">
    <property type="term" value="F:ATP binding"/>
    <property type="evidence" value="ECO:0007669"/>
    <property type="project" value="UniProtKB-KW"/>
</dbReference>
<dbReference type="Proteomes" id="UP000631114">
    <property type="component" value="Unassembled WGS sequence"/>
</dbReference>
<evidence type="ECO:0000256" key="6">
    <source>
        <dbReference type="ARBA" id="ARBA00023136"/>
    </source>
</evidence>
<evidence type="ECO:0000256" key="1">
    <source>
        <dbReference type="ARBA" id="ARBA00022448"/>
    </source>
</evidence>
<evidence type="ECO:0000256" key="3">
    <source>
        <dbReference type="ARBA" id="ARBA00022741"/>
    </source>
</evidence>
<protein>
    <recommendedName>
        <fullName evidence="8">ABC transmembrane type-1 domain-containing protein</fullName>
    </recommendedName>
</protein>
<feature type="domain" description="ABC transmembrane type-1" evidence="8">
    <location>
        <begin position="11"/>
        <end position="164"/>
    </location>
</feature>
<dbReference type="EMBL" id="JADFTS010000006">
    <property type="protein sequence ID" value="KAF9603453.1"/>
    <property type="molecule type" value="Genomic_DNA"/>
</dbReference>
<name>A0A835HSH8_9MAGN</name>
<keyword evidence="3" id="KW-0547">Nucleotide-binding</keyword>
<dbReference type="GO" id="GO:0016020">
    <property type="term" value="C:membrane"/>
    <property type="evidence" value="ECO:0007669"/>
    <property type="project" value="InterPro"/>
</dbReference>
<reference evidence="9 10" key="1">
    <citation type="submission" date="2020-10" db="EMBL/GenBank/DDBJ databases">
        <title>The Coptis chinensis genome and diversification of protoberbering-type alkaloids.</title>
        <authorList>
            <person name="Wang B."/>
            <person name="Shu S."/>
            <person name="Song C."/>
            <person name="Liu Y."/>
        </authorList>
    </citation>
    <scope>NUCLEOTIDE SEQUENCE [LARGE SCALE GENOMIC DNA]</scope>
    <source>
        <strain evidence="9">HL-2020</strain>
        <tissue evidence="9">Leaf</tissue>
    </source>
</reference>
<accession>A0A835HSH8</accession>
<gene>
    <name evidence="9" type="ORF">IFM89_036246</name>
</gene>
<feature type="transmembrane region" description="Helical" evidence="7">
    <location>
        <begin position="7"/>
        <end position="30"/>
    </location>
</feature>
<dbReference type="GO" id="GO:0140359">
    <property type="term" value="F:ABC-type transporter activity"/>
    <property type="evidence" value="ECO:0007669"/>
    <property type="project" value="InterPro"/>
</dbReference>
<sequence>MAVRGGLLVPFIILAQSLFQLLQICSNYWMAWASPLSPEFEPKMGMSYLFPMYILLSVGSSLCVLMHATLIAVVGILTSQKFFTRMLHSVLKAPMSFSDSTPIGRILNRTSTDQSVMDMEIANKVGRCAFSIIRILGTIFLMSQCAWQVFTIFVPVTTVCVWYQ</sequence>
<dbReference type="InterPro" id="IPR050173">
    <property type="entry name" value="ABC_transporter_C-like"/>
</dbReference>
<evidence type="ECO:0000313" key="9">
    <source>
        <dbReference type="EMBL" id="KAF9603453.1"/>
    </source>
</evidence>
<keyword evidence="10" id="KW-1185">Reference proteome</keyword>
<dbReference type="InterPro" id="IPR011527">
    <property type="entry name" value="ABC1_TM_dom"/>
</dbReference>
<keyword evidence="5 7" id="KW-1133">Transmembrane helix</keyword>
<dbReference type="PROSITE" id="PS50929">
    <property type="entry name" value="ABC_TM1F"/>
    <property type="match status" value="1"/>
</dbReference>
<dbReference type="InterPro" id="IPR036640">
    <property type="entry name" value="ABC1_TM_sf"/>
</dbReference>
<comment type="caution">
    <text evidence="9">The sequence shown here is derived from an EMBL/GenBank/DDBJ whole genome shotgun (WGS) entry which is preliminary data.</text>
</comment>
<feature type="transmembrane region" description="Helical" evidence="7">
    <location>
        <begin position="50"/>
        <end position="77"/>
    </location>
</feature>
<dbReference type="SUPFAM" id="SSF90123">
    <property type="entry name" value="ABC transporter transmembrane region"/>
    <property type="match status" value="1"/>
</dbReference>